<dbReference type="InterPro" id="IPR005502">
    <property type="entry name" value="Ribosyl_crysJ1"/>
</dbReference>
<dbReference type="EMBL" id="CACSIP010000076">
    <property type="protein sequence ID" value="CAA0138249.1"/>
    <property type="molecule type" value="Genomic_DNA"/>
</dbReference>
<evidence type="ECO:0000256" key="1">
    <source>
        <dbReference type="ARBA" id="ARBA00010702"/>
    </source>
</evidence>
<dbReference type="Pfam" id="PF03747">
    <property type="entry name" value="ADP_ribosyl_GH"/>
    <property type="match status" value="1"/>
</dbReference>
<keyword evidence="6" id="KW-1185">Reference proteome</keyword>
<comment type="similarity">
    <text evidence="1">Belongs to the ADP-ribosylglycohydrolase family.</text>
</comment>
<dbReference type="RefSeq" id="WP_159235491.1">
    <property type="nucleotide sequence ID" value="NZ_CACSIP010000076.1"/>
</dbReference>
<protein>
    <submittedName>
        <fullName evidence="5">ADP-ribosyl-[dinitrogen reductase] glycohydrolase</fullName>
        <ecNumber evidence="5">3.2.2.24</ecNumber>
    </submittedName>
</protein>
<evidence type="ECO:0000313" key="5">
    <source>
        <dbReference type="EMBL" id="CAA0138249.1"/>
    </source>
</evidence>
<evidence type="ECO:0000256" key="3">
    <source>
        <dbReference type="PIRSR" id="PIRSR605502-1"/>
    </source>
</evidence>
<dbReference type="Gene3D" id="3.90.190.10">
    <property type="entry name" value="Protein tyrosine phosphatase superfamily"/>
    <property type="match status" value="1"/>
</dbReference>
<dbReference type="PANTHER" id="PTHR16222">
    <property type="entry name" value="ADP-RIBOSYLGLYCOHYDROLASE"/>
    <property type="match status" value="1"/>
</dbReference>
<evidence type="ECO:0000259" key="4">
    <source>
        <dbReference type="PROSITE" id="PS50056"/>
    </source>
</evidence>
<feature type="domain" description="Tyrosine specific protein phosphatases" evidence="4">
    <location>
        <begin position="402"/>
        <end position="455"/>
    </location>
</feature>
<dbReference type="GO" id="GO:0047407">
    <property type="term" value="F:ADP-ribosyl-[dinitrogen reductase] hydrolase activity"/>
    <property type="evidence" value="ECO:0007669"/>
    <property type="project" value="UniProtKB-EC"/>
</dbReference>
<dbReference type="SUPFAM" id="SSF101478">
    <property type="entry name" value="ADP-ribosylglycohydrolase"/>
    <property type="match status" value="1"/>
</dbReference>
<dbReference type="InterPro" id="IPR000387">
    <property type="entry name" value="Tyr_Pase_dom"/>
</dbReference>
<dbReference type="CDD" id="cd14498">
    <property type="entry name" value="DSP"/>
    <property type="match status" value="1"/>
</dbReference>
<feature type="binding site" evidence="3">
    <location>
        <position position="52"/>
    </location>
    <ligand>
        <name>Mg(2+)</name>
        <dbReference type="ChEBI" id="CHEBI:18420"/>
        <label>1</label>
    </ligand>
</feature>
<feature type="binding site" evidence="3">
    <location>
        <position position="271"/>
    </location>
    <ligand>
        <name>Mg(2+)</name>
        <dbReference type="ChEBI" id="CHEBI:18420"/>
        <label>1</label>
    </ligand>
</feature>
<gene>
    <name evidence="5" type="primary">draG</name>
    <name evidence="5" type="ORF">AELLOGFF_02410</name>
</gene>
<name>A0A5S9R9Q7_MYCVN</name>
<accession>A0A5S9R9Q7</accession>
<reference evidence="5 6" key="1">
    <citation type="submission" date="2019-11" db="EMBL/GenBank/DDBJ databases">
        <authorList>
            <person name="Holert J."/>
        </authorList>
    </citation>
    <scope>NUCLEOTIDE SEQUENCE [LARGE SCALE GENOMIC DNA]</scope>
    <source>
        <strain evidence="5">BC8_1</strain>
    </source>
</reference>
<keyword evidence="3" id="KW-0460">Magnesium</keyword>
<feature type="binding site" evidence="3">
    <location>
        <position position="273"/>
    </location>
    <ligand>
        <name>Mg(2+)</name>
        <dbReference type="ChEBI" id="CHEBI:18420"/>
        <label>1</label>
    </ligand>
</feature>
<organism evidence="5 6">
    <name type="scientific">Mycolicibacterium vanbaalenii</name>
    <name type="common">Mycobacterium vanbaalenii</name>
    <dbReference type="NCBI Taxonomy" id="110539"/>
    <lineage>
        <taxon>Bacteria</taxon>
        <taxon>Bacillati</taxon>
        <taxon>Actinomycetota</taxon>
        <taxon>Actinomycetes</taxon>
        <taxon>Mycobacteriales</taxon>
        <taxon>Mycobacteriaceae</taxon>
        <taxon>Mycolicibacterium</taxon>
    </lineage>
</organism>
<dbReference type="InterPro" id="IPR036705">
    <property type="entry name" value="Ribosyl_crysJ1_sf"/>
</dbReference>
<dbReference type="InterPro" id="IPR029021">
    <property type="entry name" value="Prot-tyrosine_phosphatase-like"/>
</dbReference>
<feature type="binding site" evidence="3">
    <location>
        <position position="53"/>
    </location>
    <ligand>
        <name>Mg(2+)</name>
        <dbReference type="ChEBI" id="CHEBI:18420"/>
        <label>1</label>
    </ligand>
</feature>
<proteinExistence type="inferred from homology"/>
<dbReference type="InterPro" id="IPR050792">
    <property type="entry name" value="ADP-ribosylglycohydrolase"/>
</dbReference>
<dbReference type="OrthoDB" id="9798107at2"/>
<keyword evidence="2 5" id="KW-0378">Hydrolase</keyword>
<dbReference type="Proteomes" id="UP000430146">
    <property type="component" value="Unassembled WGS sequence"/>
</dbReference>
<dbReference type="GO" id="GO:0046872">
    <property type="term" value="F:metal ion binding"/>
    <property type="evidence" value="ECO:0007669"/>
    <property type="project" value="UniProtKB-KW"/>
</dbReference>
<feature type="binding site" evidence="3">
    <location>
        <position position="274"/>
    </location>
    <ligand>
        <name>Mg(2+)</name>
        <dbReference type="ChEBI" id="CHEBI:18420"/>
        <label>1</label>
    </ligand>
</feature>
<evidence type="ECO:0000256" key="2">
    <source>
        <dbReference type="ARBA" id="ARBA00022801"/>
    </source>
</evidence>
<dbReference type="SUPFAM" id="SSF52799">
    <property type="entry name" value="(Phosphotyrosine protein) phosphatases II"/>
    <property type="match status" value="1"/>
</dbReference>
<keyword evidence="3" id="KW-0479">Metal-binding</keyword>
<keyword evidence="5" id="KW-0326">Glycosidase</keyword>
<dbReference type="PANTHER" id="PTHR16222:SF24">
    <property type="entry name" value="ADP-RIBOSYLHYDROLASE ARH3"/>
    <property type="match status" value="1"/>
</dbReference>
<dbReference type="EC" id="3.2.2.24" evidence="5"/>
<feature type="binding site" evidence="3">
    <location>
        <position position="51"/>
    </location>
    <ligand>
        <name>Mg(2+)</name>
        <dbReference type="ChEBI" id="CHEBI:18420"/>
        <label>1</label>
    </ligand>
</feature>
<dbReference type="PROSITE" id="PS50056">
    <property type="entry name" value="TYR_PHOSPHATASE_2"/>
    <property type="match status" value="1"/>
</dbReference>
<comment type="cofactor">
    <cofactor evidence="3">
        <name>Mg(2+)</name>
        <dbReference type="ChEBI" id="CHEBI:18420"/>
    </cofactor>
    <text evidence="3">Binds 2 magnesium ions per subunit.</text>
</comment>
<evidence type="ECO:0000313" key="6">
    <source>
        <dbReference type="Proteomes" id="UP000430146"/>
    </source>
</evidence>
<sequence>MASRNDRIEGVLLATAAGDALGAPYEFEPPRGPELEVAMTGGGPWEAGEWTDDTAMAVAIAEVAATGADLRDESAQDAIVARWHEWSRGAKDVGVQTDSVLRSAAIGSVITAERARAASAFLHEDTGRTAGNGSLMRTAPVALAYLHDEDAMVQAARSISELTHFDPDAGDACVLWCSAIRHAALTGELDVRIALGHLDSDRQELWSERLGAAERSAPTAFPNNGWVVAALQAAWSAIATTPVPEDDPAAGTFRADHLRLALDAAVRAGFDTDTVAAIAGGLLGAAYGASAVPLEWRALLHGWPDLTARELVGLAGAIARRGRPDSFDFRYPGYQTGALAAHPYDEKVLLGGIGALRHLPDGVGAVVSLCRIGDDDVRTDIPHVEVRLIDREDDDENPHRDFVLLEAVRTVERFRREGRTVLLHCVEAQSRTPTVAALYGARLRAVDTGEALEAVCGALPNASPNPAFREALQRLGTAVVTAQ</sequence>
<dbReference type="AlphaFoldDB" id="A0A5S9R9Q7"/>
<dbReference type="Gene3D" id="1.10.4080.10">
    <property type="entry name" value="ADP-ribosylation/Crystallin J1"/>
    <property type="match status" value="1"/>
</dbReference>